<dbReference type="Pfam" id="PF05401">
    <property type="entry name" value="NodS"/>
    <property type="match status" value="1"/>
</dbReference>
<dbReference type="GO" id="GO:0008757">
    <property type="term" value="F:S-adenosylmethionine-dependent methyltransferase activity"/>
    <property type="evidence" value="ECO:0007669"/>
    <property type="project" value="InterPro"/>
</dbReference>
<protein>
    <submittedName>
        <fullName evidence="1">Nodulation protein S (NodS)</fullName>
    </submittedName>
</protein>
<evidence type="ECO:0000313" key="2">
    <source>
        <dbReference type="Proteomes" id="UP000054683"/>
    </source>
</evidence>
<gene>
    <name evidence="1" type="ORF">AWB69_06966</name>
</gene>
<accession>A0A158J1X7</accession>
<dbReference type="InterPro" id="IPR029063">
    <property type="entry name" value="SAM-dependent_MTases_sf"/>
</dbReference>
<dbReference type="Proteomes" id="UP000054683">
    <property type="component" value="Unassembled WGS sequence"/>
</dbReference>
<dbReference type="EMBL" id="FCOK02000067">
    <property type="protein sequence ID" value="SAL62379.1"/>
    <property type="molecule type" value="Genomic_DNA"/>
</dbReference>
<dbReference type="RefSeq" id="WP_082913707.1">
    <property type="nucleotide sequence ID" value="NZ_FCOK02000067.1"/>
</dbReference>
<reference evidence="1 2" key="1">
    <citation type="submission" date="2016-01" db="EMBL/GenBank/DDBJ databases">
        <authorList>
            <person name="Oliw E.H."/>
        </authorList>
    </citation>
    <scope>NUCLEOTIDE SEQUENCE [LARGE SCALE GENOMIC DNA]</scope>
    <source>
        <strain evidence="1">LMG 27134</strain>
    </source>
</reference>
<organism evidence="1 2">
    <name type="scientific">Caballeronia udeis</name>
    <dbReference type="NCBI Taxonomy" id="1232866"/>
    <lineage>
        <taxon>Bacteria</taxon>
        <taxon>Pseudomonadati</taxon>
        <taxon>Pseudomonadota</taxon>
        <taxon>Betaproteobacteria</taxon>
        <taxon>Burkholderiales</taxon>
        <taxon>Burkholderiaceae</taxon>
        <taxon>Caballeronia</taxon>
    </lineage>
</organism>
<sequence>MVALIGCTGALPPLSDTPDRREQQRYFDALYAHDDDPWCLRERWYERRKRALTAAMLPREHYRNVFEPGCANGELSAVLAPRCDALLAADLHESAVRAARTRLASWPHARVEQRMLPREWPQGQGYAPFDLIVVSEFAYYLGSDDLQQLAKRIGDSLADDGCLLACDWRHAFAERQASAEAVHDCFASHCGVLPVAHHLDADVLIDVWTRDGRSVAQRESLA</sequence>
<dbReference type="Gene3D" id="3.40.50.150">
    <property type="entry name" value="Vaccinia Virus protein VP39"/>
    <property type="match status" value="1"/>
</dbReference>
<evidence type="ECO:0000313" key="1">
    <source>
        <dbReference type="EMBL" id="SAL62379.1"/>
    </source>
</evidence>
<dbReference type="OrthoDB" id="116799at2"/>
<name>A0A158J1X7_9BURK</name>
<dbReference type="SUPFAM" id="SSF53335">
    <property type="entry name" value="S-adenosyl-L-methionine-dependent methyltransferases"/>
    <property type="match status" value="1"/>
</dbReference>
<dbReference type="InterPro" id="IPR008715">
    <property type="entry name" value="SAM-MeTfrase_NodS-like"/>
</dbReference>
<dbReference type="AlphaFoldDB" id="A0A158J1X7"/>
<dbReference type="GO" id="GO:0009312">
    <property type="term" value="P:oligosaccharide biosynthetic process"/>
    <property type="evidence" value="ECO:0007669"/>
    <property type="project" value="InterPro"/>
</dbReference>
<proteinExistence type="predicted"/>